<proteinExistence type="inferred from homology"/>
<dbReference type="SUPFAM" id="SSF54060">
    <property type="entry name" value="His-Me finger endonucleases"/>
    <property type="match status" value="1"/>
</dbReference>
<evidence type="ECO:0000256" key="17">
    <source>
        <dbReference type="RuleBase" id="RU366055"/>
    </source>
</evidence>
<dbReference type="InterPro" id="IPR001604">
    <property type="entry name" value="Endo_G_ENPP1-like_dom"/>
</dbReference>
<evidence type="ECO:0000256" key="14">
    <source>
        <dbReference type="ARBA" id="ARBA00023211"/>
    </source>
</evidence>
<dbReference type="GO" id="GO:0006401">
    <property type="term" value="P:RNA catabolic process"/>
    <property type="evidence" value="ECO:0007669"/>
    <property type="project" value="EnsemblFungi"/>
</dbReference>
<keyword evidence="10 17" id="KW-0378">Hydrolase</keyword>
<dbReference type="SMART" id="SM00477">
    <property type="entry name" value="NUC"/>
    <property type="match status" value="1"/>
</dbReference>
<dbReference type="OMA" id="YVMPNQV"/>
<dbReference type="eggNOG" id="KOG3721">
    <property type="taxonomic scope" value="Eukaryota"/>
</dbReference>
<reference evidence="20 21" key="1">
    <citation type="journal article" date="2011" name="Proc. Natl. Acad. Sci. U.S.A.">
        <title>Evolutionary erosion of yeast sex chromosomes by mating-type switching accidents.</title>
        <authorList>
            <person name="Gordon J.L."/>
            <person name="Armisen D."/>
            <person name="Proux-Wera E."/>
            <person name="Oheigeartaigh S.S."/>
            <person name="Byrne K.P."/>
            <person name="Wolfe K.H."/>
        </authorList>
    </citation>
    <scope>NUCLEOTIDE SEQUENCE [LARGE SCALE GENOMIC DNA]</scope>
    <source>
        <strain evidence="21">ATCC 24235 / CBS 4417 / NBRC 1672 / NRRL Y-8282 / UCD 70-5</strain>
    </source>
</reference>
<dbReference type="RefSeq" id="XP_003684514.1">
    <property type="nucleotide sequence ID" value="XM_003684466.1"/>
</dbReference>
<comment type="similarity">
    <text evidence="4 17">Belongs to the DNA/RNA non-specific endonuclease family.</text>
</comment>
<feature type="binding site" evidence="16">
    <location>
        <position position="175"/>
    </location>
    <ligand>
        <name>Mg(2+)</name>
        <dbReference type="ChEBI" id="CHEBI:18420"/>
        <note>catalytic</note>
    </ligand>
</feature>
<evidence type="ECO:0000259" key="18">
    <source>
        <dbReference type="SMART" id="SM00477"/>
    </source>
</evidence>
<evidence type="ECO:0000313" key="21">
    <source>
        <dbReference type="Proteomes" id="UP000005666"/>
    </source>
</evidence>
<keyword evidence="14" id="KW-0464">Manganese</keyword>
<evidence type="ECO:0000256" key="3">
    <source>
        <dbReference type="ARBA" id="ARBA00004273"/>
    </source>
</evidence>
<comment type="cofactor">
    <cofactor evidence="1">
        <name>Mn(2+)</name>
        <dbReference type="ChEBI" id="CHEBI:29035"/>
    </cofactor>
</comment>
<evidence type="ECO:0000256" key="1">
    <source>
        <dbReference type="ARBA" id="ARBA00001936"/>
    </source>
</evidence>
<dbReference type="Gene3D" id="3.40.570.10">
    <property type="entry name" value="Extracellular Endonuclease, subunit A"/>
    <property type="match status" value="1"/>
</dbReference>
<dbReference type="InterPro" id="IPR040255">
    <property type="entry name" value="Non-specific_endonuclease"/>
</dbReference>
<comment type="subcellular location">
    <subcellularLocation>
        <location evidence="3">Mitochondrion inner membrane</location>
    </subcellularLocation>
</comment>
<feature type="active site" description="Proton acceptor" evidence="15">
    <location>
        <position position="143"/>
    </location>
</feature>
<name>G8BPZ9_TETPH</name>
<dbReference type="GO" id="GO:0003676">
    <property type="term" value="F:nucleic acid binding"/>
    <property type="evidence" value="ECO:0007669"/>
    <property type="project" value="InterPro"/>
</dbReference>
<protein>
    <recommendedName>
        <fullName evidence="17">Endonuclease</fullName>
        <ecNumber evidence="17">3.1.30.-</ecNumber>
    </recommendedName>
</protein>
<keyword evidence="8 17" id="KW-0255">Endonuclease</keyword>
<dbReference type="InterPro" id="IPR018524">
    <property type="entry name" value="DNA/RNA_endonuclease_AS"/>
</dbReference>
<dbReference type="GO" id="GO:0006309">
    <property type="term" value="P:apoptotic DNA fragmentation"/>
    <property type="evidence" value="ECO:0007669"/>
    <property type="project" value="EnsemblFungi"/>
</dbReference>
<dbReference type="STRING" id="1071381.G8BPZ9"/>
<dbReference type="GO" id="GO:0051607">
    <property type="term" value="P:defense response to virus"/>
    <property type="evidence" value="ECO:0007669"/>
    <property type="project" value="EnsemblFungi"/>
</dbReference>
<dbReference type="AlphaFoldDB" id="G8BPZ9"/>
<dbReference type="EMBL" id="HE612857">
    <property type="protein sequence ID" value="CCE62080.1"/>
    <property type="molecule type" value="Genomic_DNA"/>
</dbReference>
<evidence type="ECO:0000313" key="20">
    <source>
        <dbReference type="EMBL" id="CCE62080.1"/>
    </source>
</evidence>
<dbReference type="SMART" id="SM00892">
    <property type="entry name" value="Endonuclease_NS"/>
    <property type="match status" value="1"/>
</dbReference>
<dbReference type="PANTHER" id="PTHR13966:SF5">
    <property type="entry name" value="ENDONUCLEASE G, MITOCHONDRIAL"/>
    <property type="match status" value="1"/>
</dbReference>
<keyword evidence="21" id="KW-1185">Reference proteome</keyword>
<evidence type="ECO:0000256" key="4">
    <source>
        <dbReference type="ARBA" id="ARBA00010052"/>
    </source>
</evidence>
<dbReference type="GO" id="GO:0000014">
    <property type="term" value="F:single-stranded DNA endodeoxyribonuclease activity"/>
    <property type="evidence" value="ECO:0007669"/>
    <property type="project" value="EnsemblFungi"/>
</dbReference>
<dbReference type="HOGENOM" id="CLU_055174_0_2_1"/>
<dbReference type="Pfam" id="PF01223">
    <property type="entry name" value="Endonuclease_NS"/>
    <property type="match status" value="1"/>
</dbReference>
<dbReference type="EC" id="3.1.30.-" evidence="17"/>
<dbReference type="InterPro" id="IPR044929">
    <property type="entry name" value="DNA/RNA_non-sp_Endonuclease_sf"/>
</dbReference>
<evidence type="ECO:0000256" key="11">
    <source>
        <dbReference type="ARBA" id="ARBA00022842"/>
    </source>
</evidence>
<comment type="subunit">
    <text evidence="5">Homodimer.</text>
</comment>
<dbReference type="InterPro" id="IPR044925">
    <property type="entry name" value="His-Me_finger_sf"/>
</dbReference>
<dbReference type="FunFam" id="3.40.570.10:FF:000004">
    <property type="entry name" value="Nuclease 1, mitochondrial"/>
    <property type="match status" value="1"/>
</dbReference>
<organism evidence="20 21">
    <name type="scientific">Tetrapisispora phaffii (strain ATCC 24235 / CBS 4417 / NBRC 1672 / NRRL Y-8282 / UCD 70-5)</name>
    <name type="common">Yeast</name>
    <name type="synonym">Fabospora phaffii</name>
    <dbReference type="NCBI Taxonomy" id="1071381"/>
    <lineage>
        <taxon>Eukaryota</taxon>
        <taxon>Fungi</taxon>
        <taxon>Dikarya</taxon>
        <taxon>Ascomycota</taxon>
        <taxon>Saccharomycotina</taxon>
        <taxon>Saccharomycetes</taxon>
        <taxon>Saccharomycetales</taxon>
        <taxon>Saccharomycetaceae</taxon>
        <taxon>Tetrapisispora</taxon>
    </lineage>
</organism>
<dbReference type="CDD" id="cd00091">
    <property type="entry name" value="NUC"/>
    <property type="match status" value="1"/>
</dbReference>
<dbReference type="GO" id="GO:0005743">
    <property type="term" value="C:mitochondrial inner membrane"/>
    <property type="evidence" value="ECO:0007669"/>
    <property type="project" value="UniProtKB-SubCell"/>
</dbReference>
<evidence type="ECO:0000256" key="2">
    <source>
        <dbReference type="ARBA" id="ARBA00001946"/>
    </source>
</evidence>
<dbReference type="Proteomes" id="UP000005666">
    <property type="component" value="Chromosome 2"/>
</dbReference>
<evidence type="ECO:0000256" key="9">
    <source>
        <dbReference type="ARBA" id="ARBA00022792"/>
    </source>
</evidence>
<evidence type="ECO:0000256" key="16">
    <source>
        <dbReference type="PIRSR" id="PIRSR640255-2"/>
    </source>
</evidence>
<evidence type="ECO:0000256" key="13">
    <source>
        <dbReference type="ARBA" id="ARBA00023136"/>
    </source>
</evidence>
<dbReference type="GO" id="GO:0005829">
    <property type="term" value="C:cytosol"/>
    <property type="evidence" value="ECO:0007669"/>
    <property type="project" value="EnsemblFungi"/>
</dbReference>
<comment type="cofactor">
    <cofactor evidence="2 17">
        <name>Mg(2+)</name>
        <dbReference type="ChEBI" id="CHEBI:18420"/>
    </cofactor>
</comment>
<evidence type="ECO:0000256" key="6">
    <source>
        <dbReference type="ARBA" id="ARBA00022722"/>
    </source>
</evidence>
<evidence type="ECO:0000259" key="19">
    <source>
        <dbReference type="SMART" id="SM00892"/>
    </source>
</evidence>
<sequence>MSYKNIFTGLAGIGLGGSAATYFFGNTKASTTTQVGNVPAVSTGKGKPSGTFSAVGSDLNPAGFYKYGFPAPIHDLDTKEQYISCYNRQTRNPYWVIEHITPDSLSKRNSDRKYSVFTENELIPEMFRAKLSDYFRSGYDRGHQVPAADAKYSQNVMNDTFVLTNICPQVGEGFNRDYWAHFEYFCRSLTKEYSSVRIMTGPLYLPKKDPIDGKFKISYEVIGNPPAVAVPTHFFKLIVAETPMKNPKSSSVSVAAFVLPNDKIPNETKLTDFEVPVNALERSTGLELLKLLPENRRKKLCEEVNCQIVVREFNNANNNSKAPLALPPPKTN</sequence>
<dbReference type="InterPro" id="IPR020821">
    <property type="entry name" value="ENPP1-3/EXOG-like_nuc-like"/>
</dbReference>
<keyword evidence="7 16" id="KW-0479">Metal-binding</keyword>
<accession>G8BPZ9</accession>
<evidence type="ECO:0000256" key="8">
    <source>
        <dbReference type="ARBA" id="ARBA00022759"/>
    </source>
</evidence>
<keyword evidence="13" id="KW-0472">Membrane</keyword>
<dbReference type="PROSITE" id="PS01070">
    <property type="entry name" value="NUCLEASE_NON_SPEC"/>
    <property type="match status" value="1"/>
</dbReference>
<dbReference type="KEGG" id="tpf:TPHA_0B04090"/>
<evidence type="ECO:0000256" key="15">
    <source>
        <dbReference type="PIRSR" id="PIRSR640255-1"/>
    </source>
</evidence>
<dbReference type="GO" id="GO:0046872">
    <property type="term" value="F:metal ion binding"/>
    <property type="evidence" value="ECO:0007669"/>
    <property type="project" value="UniProtKB-KW"/>
</dbReference>
<dbReference type="OrthoDB" id="5418055at2759"/>
<evidence type="ECO:0000256" key="12">
    <source>
        <dbReference type="ARBA" id="ARBA00023128"/>
    </source>
</evidence>
<dbReference type="GO" id="GO:0006310">
    <property type="term" value="P:DNA recombination"/>
    <property type="evidence" value="ECO:0007669"/>
    <property type="project" value="EnsemblFungi"/>
</dbReference>
<feature type="domain" description="ENPP1-3/EXOG-like endonuclease/phosphodiesterase" evidence="18">
    <location>
        <begin position="79"/>
        <end position="295"/>
    </location>
</feature>
<evidence type="ECO:0000256" key="10">
    <source>
        <dbReference type="ARBA" id="ARBA00022801"/>
    </source>
</evidence>
<keyword evidence="6 17" id="KW-0540">Nuclease</keyword>
<feature type="domain" description="DNA/RNA non-specific endonuclease/pyrophosphatase/phosphodiesterase" evidence="19">
    <location>
        <begin position="78"/>
        <end position="295"/>
    </location>
</feature>
<keyword evidence="9" id="KW-0999">Mitochondrion inner membrane</keyword>
<gene>
    <name evidence="20" type="primary">TPHA0B04090</name>
    <name evidence="20" type="ordered locus">TPHA_0B04090</name>
</gene>
<keyword evidence="11" id="KW-0460">Magnesium</keyword>
<keyword evidence="12" id="KW-0496">Mitochondrion</keyword>
<dbReference type="PANTHER" id="PTHR13966">
    <property type="entry name" value="ENDONUCLEASE RELATED"/>
    <property type="match status" value="1"/>
</dbReference>
<dbReference type="GeneID" id="11534912"/>
<evidence type="ECO:0000256" key="7">
    <source>
        <dbReference type="ARBA" id="ARBA00022723"/>
    </source>
</evidence>
<dbReference type="GO" id="GO:0004521">
    <property type="term" value="F:RNA endonuclease activity"/>
    <property type="evidence" value="ECO:0007669"/>
    <property type="project" value="EnsemblFungi"/>
</dbReference>
<dbReference type="GO" id="GO:0004529">
    <property type="term" value="F:DNA exonuclease activity"/>
    <property type="evidence" value="ECO:0007669"/>
    <property type="project" value="EnsemblFungi"/>
</dbReference>
<dbReference type="GO" id="GO:0005634">
    <property type="term" value="C:nucleus"/>
    <property type="evidence" value="ECO:0007669"/>
    <property type="project" value="EnsemblFungi"/>
</dbReference>
<evidence type="ECO:0000256" key="5">
    <source>
        <dbReference type="ARBA" id="ARBA00011738"/>
    </source>
</evidence>